<evidence type="ECO:0000313" key="3">
    <source>
        <dbReference type="Proteomes" id="UP000000674"/>
    </source>
</evidence>
<dbReference type="KEGG" id="mtp:Mthe_0214"/>
<dbReference type="InterPro" id="IPR040713">
    <property type="entry name" value="DUF5611"/>
</dbReference>
<dbReference type="AlphaFoldDB" id="A0B5N8"/>
<dbReference type="InterPro" id="IPR016800">
    <property type="entry name" value="UCP022080"/>
</dbReference>
<dbReference type="HOGENOM" id="CLU_152346_1_0_2"/>
<proteinExistence type="predicted"/>
<dbReference type="Gene3D" id="3.30.310.190">
    <property type="match status" value="1"/>
</dbReference>
<dbReference type="STRING" id="349307.Mthe_0214"/>
<gene>
    <name evidence="2" type="ordered locus">Mthe_0214</name>
</gene>
<dbReference type="PIRSF" id="PIRSF022080">
    <property type="entry name" value="UCP022080"/>
    <property type="match status" value="1"/>
</dbReference>
<organism evidence="2 3">
    <name type="scientific">Methanothrix thermoacetophila (strain DSM 6194 / JCM 14653 / NBRC 101360 / PT)</name>
    <name type="common">Methanosaeta thermophila</name>
    <dbReference type="NCBI Taxonomy" id="349307"/>
    <lineage>
        <taxon>Archaea</taxon>
        <taxon>Methanobacteriati</taxon>
        <taxon>Methanobacteriota</taxon>
        <taxon>Stenosarchaea group</taxon>
        <taxon>Methanomicrobia</taxon>
        <taxon>Methanotrichales</taxon>
        <taxon>Methanotrichaceae</taxon>
        <taxon>Methanothrix</taxon>
    </lineage>
</organism>
<accession>A0B5N8</accession>
<dbReference type="Pfam" id="PF18446">
    <property type="entry name" value="DUF5611"/>
    <property type="match status" value="1"/>
</dbReference>
<protein>
    <recommendedName>
        <fullName evidence="1">DUF5611 domain-containing protein</fullName>
    </recommendedName>
</protein>
<sequence>MEYTFKRGYAPDMDRIEGILKEVFSSGFTRNGDRITLSYGALKSCQIWIEKKKLNVITESLLGAPDDVIMDTNRRFRKFLEKATGYTAKQRVQMAKKEVQGE</sequence>
<dbReference type="GeneID" id="4462995"/>
<dbReference type="EMBL" id="CP000477">
    <property type="protein sequence ID" value="ABK14012.1"/>
    <property type="molecule type" value="Genomic_DNA"/>
</dbReference>
<evidence type="ECO:0000313" key="2">
    <source>
        <dbReference type="EMBL" id="ABK14012.1"/>
    </source>
</evidence>
<feature type="domain" description="DUF5611" evidence="1">
    <location>
        <begin position="2"/>
        <end position="97"/>
    </location>
</feature>
<dbReference type="RefSeq" id="WP_011695411.1">
    <property type="nucleotide sequence ID" value="NC_008553.1"/>
</dbReference>
<evidence type="ECO:0000259" key="1">
    <source>
        <dbReference type="Pfam" id="PF18446"/>
    </source>
</evidence>
<dbReference type="OrthoDB" id="56086at2157"/>
<keyword evidence="3" id="KW-1185">Reference proteome</keyword>
<dbReference type="Proteomes" id="UP000000674">
    <property type="component" value="Chromosome"/>
</dbReference>
<name>A0B5N8_METTP</name>
<reference evidence="2 3" key="1">
    <citation type="submission" date="2006-10" db="EMBL/GenBank/DDBJ databases">
        <title>Complete sequence of Methanosaeta thermophila PT.</title>
        <authorList>
            <consortium name="US DOE Joint Genome Institute"/>
            <person name="Copeland A."/>
            <person name="Lucas S."/>
            <person name="Lapidus A."/>
            <person name="Barry K."/>
            <person name="Detter J.C."/>
            <person name="Glavina del Rio T."/>
            <person name="Hammon N."/>
            <person name="Israni S."/>
            <person name="Pitluck S."/>
            <person name="Chain P."/>
            <person name="Malfatti S."/>
            <person name="Shin M."/>
            <person name="Vergez L."/>
            <person name="Schmutz J."/>
            <person name="Larimer F."/>
            <person name="Land M."/>
            <person name="Hauser L."/>
            <person name="Kyrpides N."/>
            <person name="Kim E."/>
            <person name="Smith K.S."/>
            <person name="Ingram-Smith C."/>
            <person name="Richardson P."/>
        </authorList>
    </citation>
    <scope>NUCLEOTIDE SEQUENCE [LARGE SCALE GENOMIC DNA]</scope>
    <source>
        <strain evidence="3">DSM 6194 / JCM 14653 / NBRC 101360 / PT</strain>
    </source>
</reference>